<sequence length="124" mass="13087">MDNDHCVFLGYTSPSGSSYVSQCQADGTWSSTDGFQCNPVNCGDPPQVANSSTTIYTATTFGQNATVICSEGFKPLDGFTLTCEESGTWAGAEVTCDPIDCGLPPSRDNATVEYGRTVFNSTVI</sequence>
<gene>
    <name evidence="7" type="ORF">PoB_006329400</name>
</gene>
<evidence type="ECO:0000256" key="5">
    <source>
        <dbReference type="PROSITE-ProRule" id="PRU00302"/>
    </source>
</evidence>
<dbReference type="InterPro" id="IPR035976">
    <property type="entry name" value="Sushi/SCR/CCP_sf"/>
</dbReference>
<feature type="disulfide bond" evidence="5">
    <location>
        <begin position="69"/>
        <end position="96"/>
    </location>
</feature>
<dbReference type="EMBL" id="BLXT01007141">
    <property type="protein sequence ID" value="GFO36789.1"/>
    <property type="molecule type" value="Genomic_DNA"/>
</dbReference>
<organism evidence="7 8">
    <name type="scientific">Plakobranchus ocellatus</name>
    <dbReference type="NCBI Taxonomy" id="259542"/>
    <lineage>
        <taxon>Eukaryota</taxon>
        <taxon>Metazoa</taxon>
        <taxon>Spiralia</taxon>
        <taxon>Lophotrochozoa</taxon>
        <taxon>Mollusca</taxon>
        <taxon>Gastropoda</taxon>
        <taxon>Heterobranchia</taxon>
        <taxon>Euthyneura</taxon>
        <taxon>Panpulmonata</taxon>
        <taxon>Sacoglossa</taxon>
        <taxon>Placobranchoidea</taxon>
        <taxon>Plakobranchidae</taxon>
        <taxon>Plakobranchus</taxon>
    </lineage>
</organism>
<comment type="caution">
    <text evidence="7">The sequence shown here is derived from an EMBL/GenBank/DDBJ whole genome shotgun (WGS) entry which is preliminary data.</text>
</comment>
<feature type="domain" description="Sushi" evidence="6">
    <location>
        <begin position="40"/>
        <end position="98"/>
    </location>
</feature>
<dbReference type="Proteomes" id="UP000735302">
    <property type="component" value="Unassembled WGS sequence"/>
</dbReference>
<proteinExistence type="predicted"/>
<keyword evidence="3 5" id="KW-1015">Disulfide bond</keyword>
<keyword evidence="8" id="KW-1185">Reference proteome</keyword>
<name>A0AAV4CXZ7_9GAST</name>
<keyword evidence="2" id="KW-0677">Repeat</keyword>
<dbReference type="InterPro" id="IPR000436">
    <property type="entry name" value="Sushi_SCR_CCP_dom"/>
</dbReference>
<keyword evidence="1 5" id="KW-0768">Sushi</keyword>
<keyword evidence="4" id="KW-0325">Glycoprotein</keyword>
<dbReference type="SUPFAM" id="SSF57535">
    <property type="entry name" value="Complement control module/SCR domain"/>
    <property type="match status" value="1"/>
</dbReference>
<evidence type="ECO:0000259" key="6">
    <source>
        <dbReference type="PROSITE" id="PS50923"/>
    </source>
</evidence>
<evidence type="ECO:0000313" key="7">
    <source>
        <dbReference type="EMBL" id="GFO36789.1"/>
    </source>
</evidence>
<dbReference type="PANTHER" id="PTHR19325:SF575">
    <property type="entry name" value="LOCOMOTION-RELATED PROTEIN HIKARU GENKI"/>
    <property type="match status" value="1"/>
</dbReference>
<evidence type="ECO:0000256" key="4">
    <source>
        <dbReference type="ARBA" id="ARBA00023180"/>
    </source>
</evidence>
<evidence type="ECO:0000256" key="1">
    <source>
        <dbReference type="ARBA" id="ARBA00022659"/>
    </source>
</evidence>
<evidence type="ECO:0000313" key="8">
    <source>
        <dbReference type="Proteomes" id="UP000735302"/>
    </source>
</evidence>
<evidence type="ECO:0000256" key="3">
    <source>
        <dbReference type="ARBA" id="ARBA00023157"/>
    </source>
</evidence>
<dbReference type="Pfam" id="PF00084">
    <property type="entry name" value="Sushi"/>
    <property type="match status" value="1"/>
</dbReference>
<dbReference type="Gene3D" id="2.10.70.10">
    <property type="entry name" value="Complement Module, domain 1"/>
    <property type="match status" value="1"/>
</dbReference>
<evidence type="ECO:0000256" key="2">
    <source>
        <dbReference type="ARBA" id="ARBA00022737"/>
    </source>
</evidence>
<reference evidence="7 8" key="1">
    <citation type="journal article" date="2021" name="Elife">
        <title>Chloroplast acquisition without the gene transfer in kleptoplastic sea slugs, Plakobranchus ocellatus.</title>
        <authorList>
            <person name="Maeda T."/>
            <person name="Takahashi S."/>
            <person name="Yoshida T."/>
            <person name="Shimamura S."/>
            <person name="Takaki Y."/>
            <person name="Nagai Y."/>
            <person name="Toyoda A."/>
            <person name="Suzuki Y."/>
            <person name="Arimoto A."/>
            <person name="Ishii H."/>
            <person name="Satoh N."/>
            <person name="Nishiyama T."/>
            <person name="Hasebe M."/>
            <person name="Maruyama T."/>
            <person name="Minagawa J."/>
            <person name="Obokata J."/>
            <person name="Shigenobu S."/>
        </authorList>
    </citation>
    <scope>NUCLEOTIDE SEQUENCE [LARGE SCALE GENOMIC DNA]</scope>
</reference>
<dbReference type="CDD" id="cd00033">
    <property type="entry name" value="CCP"/>
    <property type="match status" value="1"/>
</dbReference>
<dbReference type="PROSITE" id="PS50923">
    <property type="entry name" value="SUSHI"/>
    <property type="match status" value="1"/>
</dbReference>
<protein>
    <submittedName>
        <fullName evidence="7">Sushi domain-containing protein 1</fullName>
    </submittedName>
</protein>
<accession>A0AAV4CXZ7</accession>
<dbReference type="PANTHER" id="PTHR19325">
    <property type="entry name" value="COMPLEMENT COMPONENT-RELATED SUSHI DOMAIN-CONTAINING"/>
    <property type="match status" value="1"/>
</dbReference>
<dbReference type="InterPro" id="IPR050350">
    <property type="entry name" value="Compl-Cell_Adhes-Reg"/>
</dbReference>
<dbReference type="SMART" id="SM00032">
    <property type="entry name" value="CCP"/>
    <property type="match status" value="1"/>
</dbReference>
<dbReference type="AlphaFoldDB" id="A0AAV4CXZ7"/>
<comment type="caution">
    <text evidence="5">Lacks conserved residue(s) required for the propagation of feature annotation.</text>
</comment>